<dbReference type="InterPro" id="IPR036047">
    <property type="entry name" value="F-box-like_dom_sf"/>
</dbReference>
<reference evidence="2" key="1">
    <citation type="submission" date="2023-07" db="EMBL/GenBank/DDBJ databases">
        <title>A chromosome-level genome assembly of Lolium multiflorum.</title>
        <authorList>
            <person name="Chen Y."/>
            <person name="Copetti D."/>
            <person name="Kolliker R."/>
            <person name="Studer B."/>
        </authorList>
    </citation>
    <scope>NUCLEOTIDE SEQUENCE</scope>
    <source>
        <strain evidence="2">02402/16</strain>
        <tissue evidence="2">Leaf</tissue>
    </source>
</reference>
<organism evidence="2 3">
    <name type="scientific">Lolium multiflorum</name>
    <name type="common">Italian ryegrass</name>
    <name type="synonym">Lolium perenne subsp. multiflorum</name>
    <dbReference type="NCBI Taxonomy" id="4521"/>
    <lineage>
        <taxon>Eukaryota</taxon>
        <taxon>Viridiplantae</taxon>
        <taxon>Streptophyta</taxon>
        <taxon>Embryophyta</taxon>
        <taxon>Tracheophyta</taxon>
        <taxon>Spermatophyta</taxon>
        <taxon>Magnoliopsida</taxon>
        <taxon>Liliopsida</taxon>
        <taxon>Poales</taxon>
        <taxon>Poaceae</taxon>
        <taxon>BOP clade</taxon>
        <taxon>Pooideae</taxon>
        <taxon>Poodae</taxon>
        <taxon>Poeae</taxon>
        <taxon>Poeae Chloroplast Group 2 (Poeae type)</taxon>
        <taxon>Loliodinae</taxon>
        <taxon>Loliinae</taxon>
        <taxon>Lolium</taxon>
    </lineage>
</organism>
<dbReference type="EMBL" id="JAUUTY010000003">
    <property type="protein sequence ID" value="KAK1662356.1"/>
    <property type="molecule type" value="Genomic_DNA"/>
</dbReference>
<dbReference type="SUPFAM" id="SSF81383">
    <property type="entry name" value="F-box domain"/>
    <property type="match status" value="1"/>
</dbReference>
<evidence type="ECO:0000313" key="2">
    <source>
        <dbReference type="EMBL" id="KAK1662356.1"/>
    </source>
</evidence>
<feature type="domain" description="F-box protein At3g26010-like beta-propeller" evidence="1">
    <location>
        <begin position="105"/>
        <end position="306"/>
    </location>
</feature>
<dbReference type="AlphaFoldDB" id="A0AAD8SQ55"/>
<evidence type="ECO:0000313" key="3">
    <source>
        <dbReference type="Proteomes" id="UP001231189"/>
    </source>
</evidence>
<evidence type="ECO:0000259" key="1">
    <source>
        <dbReference type="Pfam" id="PF24750"/>
    </source>
</evidence>
<proteinExistence type="predicted"/>
<keyword evidence="3" id="KW-1185">Reference proteome</keyword>
<dbReference type="Proteomes" id="UP001231189">
    <property type="component" value="Unassembled WGS sequence"/>
</dbReference>
<dbReference type="PANTHER" id="PTHR35546">
    <property type="entry name" value="F-BOX PROTEIN INTERACTION DOMAIN PROTEIN-RELATED"/>
    <property type="match status" value="1"/>
</dbReference>
<dbReference type="Pfam" id="PF24750">
    <property type="entry name" value="b-prop_At3g26010-like"/>
    <property type="match status" value="1"/>
</dbReference>
<comment type="caution">
    <text evidence="2">The sequence shown here is derived from an EMBL/GenBank/DDBJ whole genome shotgun (WGS) entry which is preliminary data.</text>
</comment>
<accession>A0AAD8SQ55</accession>
<name>A0AAD8SQ55_LOLMU</name>
<gene>
    <name evidence="2" type="ORF">QYE76_050515</name>
</gene>
<sequence>MDRLCDNIVEEILCRLPAKYLHRVRAAARRYNLIILSPEFGARYWESHAPYLSGVFLQSNRPWGQHSRFLAGPSDRPSTATRSVFASDLAFLPRLPAGPPARDGEIFIMHAAAGLLLCSRGEYKAVQYYVCNPVSWQWVALPELPRPPTHLSGLLSVTNNRDGSSIKCFQVALFNHPSGWNQNNGCLDLKVFSSATGRWAAKSIRSPSIDVVTHAPPFLGQSGTAYWIGYSPMDRLIVYNSLNHTIQVLPLPNRVHDTTALNRCVGERQGGGLRYAHFDFSLFQVWDLQFGGVNGVWWKMVHQVGAMELAERNPEATALVTKPEYVEWRVNANSSGSSLFLVLGVHPTADIIFLDVNGNVGAYSIEHGTIRYQCPNQYFRSDVFPYVHPAHPVEIPAITKAPLELNCS</sequence>
<dbReference type="InterPro" id="IPR056592">
    <property type="entry name" value="Beta-prop_At3g26010-like"/>
</dbReference>
<dbReference type="PANTHER" id="PTHR35546:SF83">
    <property type="entry name" value="EXPRESSED PROTEIN"/>
    <property type="match status" value="1"/>
</dbReference>
<dbReference type="InterPro" id="IPR055290">
    <property type="entry name" value="At3g26010-like"/>
</dbReference>
<protein>
    <recommendedName>
        <fullName evidence="1">F-box protein At3g26010-like beta-propeller domain-containing protein</fullName>
    </recommendedName>
</protein>